<dbReference type="Proteomes" id="UP001500683">
    <property type="component" value="Unassembled WGS sequence"/>
</dbReference>
<evidence type="ECO:0000313" key="2">
    <source>
        <dbReference type="Proteomes" id="UP001500683"/>
    </source>
</evidence>
<accession>A0ABP7V586</accession>
<gene>
    <name evidence="1" type="ORF">GCM10022214_10470</name>
</gene>
<reference evidence="2" key="1">
    <citation type="journal article" date="2019" name="Int. J. Syst. Evol. Microbiol.">
        <title>The Global Catalogue of Microorganisms (GCM) 10K type strain sequencing project: providing services to taxonomists for standard genome sequencing and annotation.</title>
        <authorList>
            <consortium name="The Broad Institute Genomics Platform"/>
            <consortium name="The Broad Institute Genome Sequencing Center for Infectious Disease"/>
            <person name="Wu L."/>
            <person name="Ma J."/>
        </authorList>
    </citation>
    <scope>NUCLEOTIDE SEQUENCE [LARGE SCALE GENOMIC DNA]</scope>
    <source>
        <strain evidence="2">JCM 16702</strain>
    </source>
</reference>
<sequence length="99" mass="10492">MSYRITTPVDGYSGDVVGVAFVDGQATTDDEAAVAYFRRHGYTVSGGDEDQAPATVERPARNASTDAWRAYAIAQGMTSDEAAAHTRDELVALYDGVDG</sequence>
<keyword evidence="2" id="KW-1185">Reference proteome</keyword>
<evidence type="ECO:0000313" key="1">
    <source>
        <dbReference type="EMBL" id="GAA4059807.1"/>
    </source>
</evidence>
<evidence type="ECO:0008006" key="3">
    <source>
        <dbReference type="Google" id="ProtNLM"/>
    </source>
</evidence>
<comment type="caution">
    <text evidence="1">The sequence shown here is derived from an EMBL/GenBank/DDBJ whole genome shotgun (WGS) entry which is preliminary data.</text>
</comment>
<dbReference type="EMBL" id="BAAAZG010000002">
    <property type="protein sequence ID" value="GAA4059807.1"/>
    <property type="molecule type" value="Genomic_DNA"/>
</dbReference>
<name>A0ABP7V586_9ACTN</name>
<organism evidence="1 2">
    <name type="scientific">Actinomadura miaoliensis</name>
    <dbReference type="NCBI Taxonomy" id="430685"/>
    <lineage>
        <taxon>Bacteria</taxon>
        <taxon>Bacillati</taxon>
        <taxon>Actinomycetota</taxon>
        <taxon>Actinomycetes</taxon>
        <taxon>Streptosporangiales</taxon>
        <taxon>Thermomonosporaceae</taxon>
        <taxon>Actinomadura</taxon>
    </lineage>
</organism>
<protein>
    <recommendedName>
        <fullName evidence="3">Lsr2 family protein</fullName>
    </recommendedName>
</protein>
<dbReference type="RefSeq" id="WP_344941466.1">
    <property type="nucleotide sequence ID" value="NZ_BAAAZG010000002.1"/>
</dbReference>
<proteinExistence type="predicted"/>